<accession>A0A0D6QSQ6</accession>
<dbReference type="GO" id="GO:0071555">
    <property type="term" value="P:cell wall organization"/>
    <property type="evidence" value="ECO:0007669"/>
    <property type="project" value="UniProtKB-KW"/>
</dbReference>
<dbReference type="GO" id="GO:0016020">
    <property type="term" value="C:membrane"/>
    <property type="evidence" value="ECO:0007669"/>
    <property type="project" value="InterPro"/>
</dbReference>
<keyword evidence="3" id="KW-0808">Transferase</keyword>
<evidence type="ECO:0000256" key="10">
    <source>
        <dbReference type="PIRSR" id="PIRSR605150-3"/>
    </source>
</evidence>
<keyword evidence="6 11" id="KW-0472">Membrane</keyword>
<reference evidence="12" key="1">
    <citation type="submission" date="2015-03" db="EMBL/GenBank/DDBJ databases">
        <title>A transcriptome of Araucaria cunninghamii, an australian fine timber species.</title>
        <authorList>
            <person name="Jing Yi C.J.Y."/>
            <person name="Yin San L.Y.S."/>
            <person name="Abdul Karim S.S."/>
            <person name="Wan Azmi N.N."/>
            <person name="Hercus R.R."/>
            <person name="Croft L.L."/>
        </authorList>
    </citation>
    <scope>NUCLEOTIDE SEQUENCE</scope>
    <source>
        <strain evidence="12">MI0301</strain>
        <tissue evidence="12">Leaf</tissue>
    </source>
</reference>
<organism evidence="12">
    <name type="scientific">Araucaria cunninghamii</name>
    <name type="common">Hoop pine</name>
    <name type="synonym">Moreton Bay pine</name>
    <dbReference type="NCBI Taxonomy" id="56994"/>
    <lineage>
        <taxon>Eukaryota</taxon>
        <taxon>Viridiplantae</taxon>
        <taxon>Streptophyta</taxon>
        <taxon>Embryophyta</taxon>
        <taxon>Tracheophyta</taxon>
        <taxon>Spermatophyta</taxon>
        <taxon>Pinopsida</taxon>
        <taxon>Pinidae</taxon>
        <taxon>Conifers II</taxon>
        <taxon>Araucariales</taxon>
        <taxon>Araucariaceae</taxon>
        <taxon>Araucaria</taxon>
    </lineage>
</organism>
<evidence type="ECO:0000256" key="4">
    <source>
        <dbReference type="ARBA" id="ARBA00022692"/>
    </source>
</evidence>
<feature type="active site" evidence="8">
    <location>
        <position position="445"/>
    </location>
</feature>
<evidence type="ECO:0000256" key="7">
    <source>
        <dbReference type="ARBA" id="ARBA00023316"/>
    </source>
</evidence>
<evidence type="ECO:0000256" key="6">
    <source>
        <dbReference type="ARBA" id="ARBA00023136"/>
    </source>
</evidence>
<dbReference type="AlphaFoldDB" id="A0A0D6QSQ6"/>
<feature type="transmembrane region" description="Helical" evidence="11">
    <location>
        <begin position="678"/>
        <end position="697"/>
    </location>
</feature>
<feature type="transmembrane region" description="Helical" evidence="11">
    <location>
        <begin position="46"/>
        <end position="66"/>
    </location>
</feature>
<protein>
    <recommendedName>
        <fullName evidence="13">Glycosyltransferase 2-like domain-containing protein</fullName>
    </recommendedName>
</protein>
<comment type="subcellular location">
    <subcellularLocation>
        <location evidence="1">Endomembrane system</location>
        <topology evidence="1">Multi-pass membrane protein</topology>
    </subcellularLocation>
</comment>
<feature type="transmembrane region" description="Helical" evidence="11">
    <location>
        <begin position="709"/>
        <end position="733"/>
    </location>
</feature>
<keyword evidence="4 11" id="KW-0812">Transmembrane</keyword>
<dbReference type="GO" id="GO:0012505">
    <property type="term" value="C:endomembrane system"/>
    <property type="evidence" value="ECO:0007669"/>
    <property type="project" value="UniProtKB-SubCell"/>
</dbReference>
<name>A0A0D6QSQ6_ARACU</name>
<feature type="binding site" evidence="9">
    <location>
        <position position="107"/>
    </location>
    <ligand>
        <name>UDP-alpha-D-glucose</name>
        <dbReference type="ChEBI" id="CHEBI:58885"/>
    </ligand>
</feature>
<dbReference type="GO" id="GO:0030244">
    <property type="term" value="P:cellulose biosynthetic process"/>
    <property type="evidence" value="ECO:0007669"/>
    <property type="project" value="InterPro"/>
</dbReference>
<dbReference type="InterPro" id="IPR005150">
    <property type="entry name" value="Cellulose_synth"/>
</dbReference>
<feature type="active site" evidence="8">
    <location>
        <position position="136"/>
    </location>
</feature>
<evidence type="ECO:0000256" key="3">
    <source>
        <dbReference type="ARBA" id="ARBA00022679"/>
    </source>
</evidence>
<dbReference type="GO" id="GO:0016760">
    <property type="term" value="F:cellulose synthase (UDP-forming) activity"/>
    <property type="evidence" value="ECO:0007669"/>
    <property type="project" value="InterPro"/>
</dbReference>
<proteinExistence type="predicted"/>
<dbReference type="Gene3D" id="3.90.550.10">
    <property type="entry name" value="Spore Coat Polysaccharide Biosynthesis Protein SpsA, Chain A"/>
    <property type="match status" value="1"/>
</dbReference>
<feature type="binding site" evidence="10">
    <location>
        <position position="302"/>
    </location>
    <ligand>
        <name>Mn(2+)</name>
        <dbReference type="ChEBI" id="CHEBI:29035"/>
    </ligand>
</feature>
<evidence type="ECO:0000256" key="2">
    <source>
        <dbReference type="ARBA" id="ARBA00022676"/>
    </source>
</evidence>
<evidence type="ECO:0000256" key="8">
    <source>
        <dbReference type="PIRSR" id="PIRSR605150-1"/>
    </source>
</evidence>
<keyword evidence="2" id="KW-0328">Glycosyltransferase</keyword>
<feature type="binding site" evidence="9">
    <location>
        <position position="136"/>
    </location>
    <ligand>
        <name>UDP-alpha-D-glucose</name>
        <dbReference type="ChEBI" id="CHEBI:58885"/>
    </ligand>
</feature>
<feature type="binding site" evidence="9">
    <location>
        <position position="106"/>
    </location>
    <ligand>
        <name>UDP-alpha-D-glucose</name>
        <dbReference type="ChEBI" id="CHEBI:58885"/>
    </ligand>
</feature>
<dbReference type="InterPro" id="IPR029044">
    <property type="entry name" value="Nucleotide-diphossugar_trans"/>
</dbReference>
<feature type="transmembrane region" description="Helical" evidence="11">
    <location>
        <begin position="21"/>
        <end position="40"/>
    </location>
</feature>
<evidence type="ECO:0000256" key="1">
    <source>
        <dbReference type="ARBA" id="ARBA00004127"/>
    </source>
</evidence>
<dbReference type="SUPFAM" id="SSF53448">
    <property type="entry name" value="Nucleotide-diphospho-sugar transferases"/>
    <property type="match status" value="1"/>
</dbReference>
<dbReference type="PANTHER" id="PTHR13301">
    <property type="entry name" value="X-BOX TRANSCRIPTION FACTOR-RELATED"/>
    <property type="match status" value="1"/>
</dbReference>
<evidence type="ECO:0000256" key="5">
    <source>
        <dbReference type="ARBA" id="ARBA00022989"/>
    </source>
</evidence>
<feature type="binding site" evidence="10">
    <location>
        <position position="278"/>
    </location>
    <ligand>
        <name>Mn(2+)</name>
        <dbReference type="ChEBI" id="CHEBI:29035"/>
    </ligand>
</feature>
<dbReference type="Pfam" id="PF03552">
    <property type="entry name" value="Cellulose_synt"/>
    <property type="match status" value="1"/>
</dbReference>
<keyword evidence="7" id="KW-0961">Cell wall biogenesis/degradation</keyword>
<evidence type="ECO:0000313" key="12">
    <source>
        <dbReference type="EMBL" id="JAG93519.1"/>
    </source>
</evidence>
<evidence type="ECO:0000256" key="9">
    <source>
        <dbReference type="PIRSR" id="PIRSR605150-2"/>
    </source>
</evidence>
<evidence type="ECO:0000256" key="11">
    <source>
        <dbReference type="SAM" id="Phobius"/>
    </source>
</evidence>
<feature type="transmembrane region" description="Helical" evidence="11">
    <location>
        <begin position="640"/>
        <end position="666"/>
    </location>
</feature>
<feature type="transmembrane region" description="Helical" evidence="11">
    <location>
        <begin position="556"/>
        <end position="585"/>
    </location>
</feature>
<feature type="transmembrane region" description="Helical" evidence="11">
    <location>
        <begin position="517"/>
        <end position="536"/>
    </location>
</feature>
<sequence>MESRDSPLYTTIEKPLANFNRAYACIYSAAILGLVRYRIVHMPSEGSLPWILVFLAEIGFAFLWILDQAFRWRPVERHTFPERLSKRFENELPPVDIFICTADPTKEPPLTVVNTALSTLAFDYPVEKLACYVSDDGGSPFTFYALLEASCFAKFWVPFCHKYSIEQRCPDEYFSNSSYTQENKDSTFAIEWESLKDMYEEMKYQINSTVERGAVPEDKYKKHEGFKEWSSGFTAREHPSIIQILLEKGKDTDVEGHGLPNLVYVSREKRAEHPHNFKAGALNVLIRVSSVISNAPFILTLDCDMYANNCQALREAMCFFMDSVSGHKFGFVQFPQRFHGITKNDLYSNQLKRIFDSHYKGLNGNYGPPYVGTGCVHRRDVLCGSEPQQNSSNFIKTSIHSALTKEKGIPSKMVDEAKILSECSYEENSLWGKKVGMLYGCAVEDILTGFSIHCKGWKSAYCLPKRNAFQGVAPVNLNDSLVQHKRWSAGWFEIFVSKYCPFRCGIPRVGIAQKMAYSFYCLWAPSSLHIICYGLVPALSMLSGQSLFPKISDPWFLVFAFLSVCAYTYSVFELIVAGGSLRSWWNEQRMWMIRSVSSYLFGLIQVACKLTGLSKVGFEVTSKVSDSEAAKRYKAEVFEFGVASSMFVPPACLAMINLIALLGGIVQVLRTGYPAVESMFMQLMLSSLIVATSYPILEGMFVRKDKGRMPTSITVFSVMAAAFVCTVASNIYLS</sequence>
<dbReference type="EMBL" id="GCKF01046515">
    <property type="protein sequence ID" value="JAG93519.1"/>
    <property type="molecule type" value="Transcribed_RNA"/>
</dbReference>
<keyword evidence="5 11" id="KW-1133">Transmembrane helix</keyword>
<evidence type="ECO:0008006" key="13">
    <source>
        <dbReference type="Google" id="ProtNLM"/>
    </source>
</evidence>